<name>A0A316V767_9BASI</name>
<dbReference type="GO" id="GO:0016787">
    <property type="term" value="F:hydrolase activity"/>
    <property type="evidence" value="ECO:0007669"/>
    <property type="project" value="UniProtKB-KW"/>
</dbReference>
<feature type="domain" description="Helicase ATP-binding" evidence="5">
    <location>
        <begin position="68"/>
        <end position="236"/>
    </location>
</feature>
<evidence type="ECO:0000313" key="7">
    <source>
        <dbReference type="EMBL" id="PWN32053.1"/>
    </source>
</evidence>
<dbReference type="InterPro" id="IPR000330">
    <property type="entry name" value="SNF2_N"/>
</dbReference>
<dbReference type="RefSeq" id="XP_025352355.1">
    <property type="nucleotide sequence ID" value="XM_025497064.1"/>
</dbReference>
<keyword evidence="1" id="KW-0547">Nucleotide-binding</keyword>
<dbReference type="FunCoup" id="A0A316V767">
    <property type="interactions" value="869"/>
</dbReference>
<dbReference type="SMART" id="SM00487">
    <property type="entry name" value="DEXDc"/>
    <property type="match status" value="1"/>
</dbReference>
<dbReference type="InParanoid" id="A0A316V767"/>
<organism evidence="7 8">
    <name type="scientific">Meira miltonrushii</name>
    <dbReference type="NCBI Taxonomy" id="1280837"/>
    <lineage>
        <taxon>Eukaryota</taxon>
        <taxon>Fungi</taxon>
        <taxon>Dikarya</taxon>
        <taxon>Basidiomycota</taxon>
        <taxon>Ustilaginomycotina</taxon>
        <taxon>Exobasidiomycetes</taxon>
        <taxon>Exobasidiales</taxon>
        <taxon>Brachybasidiaceae</taxon>
        <taxon>Meira</taxon>
    </lineage>
</organism>
<dbReference type="Pfam" id="PF00271">
    <property type="entry name" value="Helicase_C"/>
    <property type="match status" value="1"/>
</dbReference>
<keyword evidence="2" id="KW-0378">Hydrolase</keyword>
<keyword evidence="3" id="KW-0067">ATP-binding</keyword>
<dbReference type="SMART" id="SM00490">
    <property type="entry name" value="HELICc"/>
    <property type="match status" value="1"/>
</dbReference>
<dbReference type="InterPro" id="IPR027417">
    <property type="entry name" value="P-loop_NTPase"/>
</dbReference>
<dbReference type="EMBL" id="KZ819606">
    <property type="protein sequence ID" value="PWN32053.1"/>
    <property type="molecule type" value="Genomic_DNA"/>
</dbReference>
<evidence type="ECO:0000256" key="2">
    <source>
        <dbReference type="ARBA" id="ARBA00022801"/>
    </source>
</evidence>
<dbReference type="PANTHER" id="PTHR10799">
    <property type="entry name" value="SNF2/RAD54 HELICASE FAMILY"/>
    <property type="match status" value="1"/>
</dbReference>
<reference evidence="7 8" key="1">
    <citation type="journal article" date="2018" name="Mol. Biol. Evol.">
        <title>Broad Genomic Sampling Reveals a Smut Pathogenic Ancestry of the Fungal Clade Ustilaginomycotina.</title>
        <authorList>
            <person name="Kijpornyongpan T."/>
            <person name="Mondo S.J."/>
            <person name="Barry K."/>
            <person name="Sandor L."/>
            <person name="Lee J."/>
            <person name="Lipzen A."/>
            <person name="Pangilinan J."/>
            <person name="LaButti K."/>
            <person name="Hainaut M."/>
            <person name="Henrissat B."/>
            <person name="Grigoriev I.V."/>
            <person name="Spatafora J.W."/>
            <person name="Aime M.C."/>
        </authorList>
    </citation>
    <scope>NUCLEOTIDE SEQUENCE [LARGE SCALE GENOMIC DNA]</scope>
    <source>
        <strain evidence="7 8">MCA 3882</strain>
    </source>
</reference>
<dbReference type="Pfam" id="PF00176">
    <property type="entry name" value="SNF2-rel_dom"/>
    <property type="match status" value="1"/>
</dbReference>
<gene>
    <name evidence="7" type="ORF">FA14DRAFT_138603</name>
</gene>
<dbReference type="STRING" id="1280837.A0A316V767"/>
<dbReference type="GeneID" id="37018845"/>
<evidence type="ECO:0000313" key="8">
    <source>
        <dbReference type="Proteomes" id="UP000245771"/>
    </source>
</evidence>
<keyword evidence="8" id="KW-1185">Reference proteome</keyword>
<sequence length="612" mass="69308">MAALKRVDGVLADCTGMANKLSTAFAKWDTSNGGKNNTDVNYLHKQPKGAKEGVILRDFQLYGVNWLNLLHRMHCSGILADDMGLGKTAQVISFLNHITFSRKVRPHLVVVPSSVITNWMREFETFGTNLSVFKYHGSQSERIQQQHELRGARDDYDVIITTYEMAAGGERDHKFLRKYDFETAIFDEGHVLKNQKSIKHEKIMRIRSKWRLLLTGTPLQNNLAELISLLKFIMPHFFDGADEALQHIFKVNRQTLLSRERVNHAKQMMRPFTLRRTKLEVLDNLKKKTEKVRYCEMTEAQAALYEESFAKTKAAIMAAQEGTEDSAPPKRKGQKGSGTKPDQQAAHLMQLRKAANHPLHFKRLYTDSKIDALARDCIRVAEHADEDLTEIKEDFAINSDAELCMSIAMQYKECSKHILPEQEWINSGKIAALKEVIEEAKSQGERLIIFSQFVQTLEIVCRALEVFGISYRGFTGSTKVNDRQELVDEFTRDNSITCFLLSTKAGGVGINLTAANWVVLFDQDFNPQNDQQAADRCYRIGQEKEVNIIRLISKGTIDEQIYELGKTKLKLAERVQGNDEEGVDGEEVEKKVEQTLMAGIMASRSAAAKGVV</sequence>
<dbReference type="InterPro" id="IPR038718">
    <property type="entry name" value="SNF2-like_sf"/>
</dbReference>
<dbReference type="Proteomes" id="UP000245771">
    <property type="component" value="Unassembled WGS sequence"/>
</dbReference>
<protein>
    <submittedName>
        <fullName evidence="7">Uncharacterized protein</fullName>
    </submittedName>
</protein>
<feature type="domain" description="Helicase C-terminal" evidence="6">
    <location>
        <begin position="432"/>
        <end position="596"/>
    </location>
</feature>
<evidence type="ECO:0000256" key="3">
    <source>
        <dbReference type="ARBA" id="ARBA00022840"/>
    </source>
</evidence>
<dbReference type="Gene3D" id="3.40.50.10810">
    <property type="entry name" value="Tandem AAA-ATPase domain"/>
    <property type="match status" value="1"/>
</dbReference>
<dbReference type="InterPro" id="IPR014001">
    <property type="entry name" value="Helicase_ATP-bd"/>
</dbReference>
<dbReference type="Gene3D" id="3.40.50.300">
    <property type="entry name" value="P-loop containing nucleotide triphosphate hydrolases"/>
    <property type="match status" value="1"/>
</dbReference>
<accession>A0A316V767</accession>
<dbReference type="PROSITE" id="PS51194">
    <property type="entry name" value="HELICASE_CTER"/>
    <property type="match status" value="1"/>
</dbReference>
<evidence type="ECO:0000256" key="1">
    <source>
        <dbReference type="ARBA" id="ARBA00022741"/>
    </source>
</evidence>
<feature type="region of interest" description="Disordered" evidence="4">
    <location>
        <begin position="319"/>
        <end position="344"/>
    </location>
</feature>
<dbReference type="CDD" id="cd18793">
    <property type="entry name" value="SF2_C_SNF"/>
    <property type="match status" value="1"/>
</dbReference>
<dbReference type="SUPFAM" id="SSF52540">
    <property type="entry name" value="P-loop containing nucleoside triphosphate hydrolases"/>
    <property type="match status" value="2"/>
</dbReference>
<proteinExistence type="predicted"/>
<dbReference type="AlphaFoldDB" id="A0A316V767"/>
<dbReference type="PROSITE" id="PS51192">
    <property type="entry name" value="HELICASE_ATP_BIND_1"/>
    <property type="match status" value="1"/>
</dbReference>
<evidence type="ECO:0000259" key="6">
    <source>
        <dbReference type="PROSITE" id="PS51194"/>
    </source>
</evidence>
<evidence type="ECO:0000259" key="5">
    <source>
        <dbReference type="PROSITE" id="PS51192"/>
    </source>
</evidence>
<evidence type="ECO:0000256" key="4">
    <source>
        <dbReference type="SAM" id="MobiDB-lite"/>
    </source>
</evidence>
<dbReference type="InterPro" id="IPR001650">
    <property type="entry name" value="Helicase_C-like"/>
</dbReference>
<dbReference type="OrthoDB" id="5857104at2759"/>
<dbReference type="InterPro" id="IPR049730">
    <property type="entry name" value="SNF2/RAD54-like_C"/>
</dbReference>
<dbReference type="GO" id="GO:0005524">
    <property type="term" value="F:ATP binding"/>
    <property type="evidence" value="ECO:0007669"/>
    <property type="project" value="InterPro"/>
</dbReference>